<dbReference type="PANTHER" id="PTHR30580">
    <property type="entry name" value="PRIMOSOMAL PROTEIN N"/>
    <property type="match status" value="1"/>
</dbReference>
<evidence type="ECO:0000313" key="14">
    <source>
        <dbReference type="EMBL" id="CUT17124.1"/>
    </source>
</evidence>
<keyword evidence="1 12" id="KW-0639">Primosome</keyword>
<keyword evidence="4 12" id="KW-0547">Nucleotide-binding</keyword>
<dbReference type="InterPro" id="IPR011545">
    <property type="entry name" value="DEAD/DEAH_box_helicase_dom"/>
</dbReference>
<feature type="domain" description="Helicase ATP-binding" evidence="13">
    <location>
        <begin position="218"/>
        <end position="385"/>
    </location>
</feature>
<evidence type="ECO:0000256" key="3">
    <source>
        <dbReference type="ARBA" id="ARBA00022723"/>
    </source>
</evidence>
<name>A0A0S4M6V1_9BURK</name>
<dbReference type="NCBIfam" id="TIGR00595">
    <property type="entry name" value="priA"/>
    <property type="match status" value="1"/>
</dbReference>
<dbReference type="GO" id="GO:0043138">
    <property type="term" value="F:3'-5' DNA helicase activity"/>
    <property type="evidence" value="ECO:0007669"/>
    <property type="project" value="UniProtKB-EC"/>
</dbReference>
<comment type="cofactor">
    <cofactor evidence="12">
        <name>Zn(2+)</name>
        <dbReference type="ChEBI" id="CHEBI:29105"/>
    </cofactor>
    <text evidence="12">Binds 2 zinc ions per subunit.</text>
</comment>
<dbReference type="FunFam" id="3.40.50.300:FF:000489">
    <property type="entry name" value="Primosome assembly protein PriA"/>
    <property type="match status" value="1"/>
</dbReference>
<comment type="catalytic activity">
    <reaction evidence="11 12">
        <text>ATP + H2O = ADP + phosphate + H(+)</text>
        <dbReference type="Rhea" id="RHEA:13065"/>
        <dbReference type="ChEBI" id="CHEBI:15377"/>
        <dbReference type="ChEBI" id="CHEBI:15378"/>
        <dbReference type="ChEBI" id="CHEBI:30616"/>
        <dbReference type="ChEBI" id="CHEBI:43474"/>
        <dbReference type="ChEBI" id="CHEBI:456216"/>
        <dbReference type="EC" id="5.6.2.4"/>
    </reaction>
</comment>
<dbReference type="GO" id="GO:0006270">
    <property type="term" value="P:DNA replication initiation"/>
    <property type="evidence" value="ECO:0007669"/>
    <property type="project" value="TreeGrafter"/>
</dbReference>
<evidence type="ECO:0000256" key="2">
    <source>
        <dbReference type="ARBA" id="ARBA00022705"/>
    </source>
</evidence>
<feature type="binding site" evidence="12">
    <location>
        <position position="484"/>
    </location>
    <ligand>
        <name>Zn(2+)</name>
        <dbReference type="ChEBI" id="CHEBI:29105"/>
        <label>1</label>
    </ligand>
</feature>
<comment type="similarity">
    <text evidence="12">Belongs to the helicase family. PriA subfamily.</text>
</comment>
<evidence type="ECO:0000256" key="8">
    <source>
        <dbReference type="ARBA" id="ARBA00022840"/>
    </source>
</evidence>
<dbReference type="GO" id="GO:0006302">
    <property type="term" value="P:double-strand break repair"/>
    <property type="evidence" value="ECO:0007669"/>
    <property type="project" value="InterPro"/>
</dbReference>
<keyword evidence="9 12" id="KW-0238">DNA-binding</keyword>
<dbReference type="PANTHER" id="PTHR30580:SF0">
    <property type="entry name" value="PRIMOSOMAL PROTEIN N"/>
    <property type="match status" value="1"/>
</dbReference>
<dbReference type="InterPro" id="IPR014001">
    <property type="entry name" value="Helicase_ATP-bd"/>
</dbReference>
<keyword evidence="15" id="KW-1185">Reference proteome</keyword>
<evidence type="ECO:0000256" key="6">
    <source>
        <dbReference type="ARBA" id="ARBA00022806"/>
    </source>
</evidence>
<evidence type="ECO:0000256" key="7">
    <source>
        <dbReference type="ARBA" id="ARBA00022833"/>
    </source>
</evidence>
<keyword evidence="2 12" id="KW-0235">DNA replication</keyword>
<organism evidence="14 15">
    <name type="scientific">Candidatus Ichthyocystis hellenicum</name>
    <dbReference type="NCBI Taxonomy" id="1561003"/>
    <lineage>
        <taxon>Bacteria</taxon>
        <taxon>Pseudomonadati</taxon>
        <taxon>Pseudomonadota</taxon>
        <taxon>Betaproteobacteria</taxon>
        <taxon>Burkholderiales</taxon>
        <taxon>Candidatus Ichthyocystis</taxon>
    </lineage>
</organism>
<dbReference type="Proteomes" id="UP000198651">
    <property type="component" value="Chromosome I"/>
</dbReference>
<dbReference type="EC" id="5.6.2.4" evidence="12"/>
<evidence type="ECO:0000256" key="11">
    <source>
        <dbReference type="ARBA" id="ARBA00048988"/>
    </source>
</evidence>
<dbReference type="GO" id="GO:0006310">
    <property type="term" value="P:DNA recombination"/>
    <property type="evidence" value="ECO:0007669"/>
    <property type="project" value="InterPro"/>
</dbReference>
<dbReference type="InterPro" id="IPR027417">
    <property type="entry name" value="P-loop_NTPase"/>
</dbReference>
<protein>
    <recommendedName>
        <fullName evidence="12">Replication restart protein PriA</fullName>
    </recommendedName>
    <alternativeName>
        <fullName evidence="12">ATP-dependent DNA helicase PriA</fullName>
        <ecNumber evidence="12">5.6.2.4</ecNumber>
    </alternativeName>
    <alternativeName>
        <fullName evidence="12">DNA 3'-5' helicase PriA</fullName>
    </alternativeName>
</protein>
<dbReference type="PATRIC" id="fig|1561003.3.peg.274"/>
<gene>
    <name evidence="12 14" type="primary">priA</name>
    <name evidence="14" type="ORF">Ark11_0267</name>
</gene>
<evidence type="ECO:0000256" key="10">
    <source>
        <dbReference type="ARBA" id="ARBA00023235"/>
    </source>
</evidence>
<keyword evidence="3 12" id="KW-0479">Metal-binding</keyword>
<dbReference type="PROSITE" id="PS51192">
    <property type="entry name" value="HELICASE_ATP_BIND_1"/>
    <property type="match status" value="1"/>
</dbReference>
<dbReference type="SUPFAM" id="SSF52540">
    <property type="entry name" value="P-loop containing nucleoside triphosphate hydrolases"/>
    <property type="match status" value="1"/>
</dbReference>
<feature type="binding site" evidence="12">
    <location>
        <position position="487"/>
    </location>
    <ligand>
        <name>Zn(2+)</name>
        <dbReference type="ChEBI" id="CHEBI:29105"/>
        <label>1</label>
    </ligand>
</feature>
<feature type="binding site" evidence="12">
    <location>
        <position position="444"/>
    </location>
    <ligand>
        <name>Zn(2+)</name>
        <dbReference type="ChEBI" id="CHEBI:29105"/>
        <label>1</label>
    </ligand>
</feature>
<keyword evidence="8 12" id="KW-0067">ATP-binding</keyword>
<dbReference type="InterPro" id="IPR040498">
    <property type="entry name" value="PriA_CRR"/>
</dbReference>
<feature type="binding site" evidence="12">
    <location>
        <position position="474"/>
    </location>
    <ligand>
        <name>Zn(2+)</name>
        <dbReference type="ChEBI" id="CHEBI:29105"/>
        <label>2</label>
    </ligand>
</feature>
<feature type="binding site" evidence="12">
    <location>
        <position position="453"/>
    </location>
    <ligand>
        <name>Zn(2+)</name>
        <dbReference type="ChEBI" id="CHEBI:29105"/>
        <label>2</label>
    </ligand>
</feature>
<comment type="function">
    <text evidence="12">Initiates the restart of stalled replication forks, which reloads the replicative helicase on sites other than the origin of replication. Recognizes and binds to abandoned replication forks and remodels them to uncover a helicase loading site. Promotes assembly of the primosome at these replication forks.</text>
</comment>
<dbReference type="InterPro" id="IPR042115">
    <property type="entry name" value="PriA_3primeBD_sf"/>
</dbReference>
<dbReference type="EMBL" id="LN906597">
    <property type="protein sequence ID" value="CUT17124.1"/>
    <property type="molecule type" value="Genomic_DNA"/>
</dbReference>
<dbReference type="Pfam" id="PF17764">
    <property type="entry name" value="PriA_3primeBD"/>
    <property type="match status" value="1"/>
</dbReference>
<dbReference type="InterPro" id="IPR041222">
    <property type="entry name" value="PriA_3primeBD"/>
</dbReference>
<dbReference type="Pfam" id="PF18074">
    <property type="entry name" value="PriA_C"/>
    <property type="match status" value="1"/>
</dbReference>
<dbReference type="GO" id="GO:1990077">
    <property type="term" value="C:primosome complex"/>
    <property type="evidence" value="ECO:0007669"/>
    <property type="project" value="UniProtKB-UniRule"/>
</dbReference>
<dbReference type="InterPro" id="IPR005259">
    <property type="entry name" value="PriA"/>
</dbReference>
<proteinExistence type="inferred from homology"/>
<dbReference type="Pfam" id="PF00270">
    <property type="entry name" value="DEAD"/>
    <property type="match status" value="1"/>
</dbReference>
<comment type="subunit">
    <text evidence="12">Component of the replication restart primosome.</text>
</comment>
<dbReference type="InterPro" id="IPR001650">
    <property type="entry name" value="Helicase_C-like"/>
</dbReference>
<reference evidence="15" key="1">
    <citation type="submission" date="2015-11" db="EMBL/GenBank/DDBJ databases">
        <authorList>
            <person name="Seth-Smith H.M.B."/>
        </authorList>
    </citation>
    <scope>NUCLEOTIDE SEQUENCE [LARGE SCALE GENOMIC DNA]</scope>
    <source>
        <strain evidence="15">2013Ark11</strain>
    </source>
</reference>
<evidence type="ECO:0000256" key="12">
    <source>
        <dbReference type="HAMAP-Rule" id="MF_00983"/>
    </source>
</evidence>
<dbReference type="SMART" id="SM00490">
    <property type="entry name" value="HELICc"/>
    <property type="match status" value="1"/>
</dbReference>
<evidence type="ECO:0000256" key="5">
    <source>
        <dbReference type="ARBA" id="ARBA00022801"/>
    </source>
</evidence>
<evidence type="ECO:0000256" key="4">
    <source>
        <dbReference type="ARBA" id="ARBA00022741"/>
    </source>
</evidence>
<evidence type="ECO:0000313" key="15">
    <source>
        <dbReference type="Proteomes" id="UP000198651"/>
    </source>
</evidence>
<dbReference type="Pfam" id="PF18319">
    <property type="entry name" value="Zn_ribbon_PriA"/>
    <property type="match status" value="1"/>
</dbReference>
<evidence type="ECO:0000256" key="1">
    <source>
        <dbReference type="ARBA" id="ARBA00022515"/>
    </source>
</evidence>
<accession>A0A0S4M6V1</accession>
<keyword evidence="10 12" id="KW-0413">Isomerase</keyword>
<evidence type="ECO:0000256" key="9">
    <source>
        <dbReference type="ARBA" id="ARBA00023125"/>
    </source>
</evidence>
<dbReference type="STRING" id="1561003.Ark11_0267"/>
<dbReference type="GO" id="GO:0006269">
    <property type="term" value="P:DNA replication, synthesis of primer"/>
    <property type="evidence" value="ECO:0007669"/>
    <property type="project" value="UniProtKB-KW"/>
</dbReference>
<dbReference type="AlphaFoldDB" id="A0A0S4M6V1"/>
<dbReference type="GO" id="GO:0005524">
    <property type="term" value="F:ATP binding"/>
    <property type="evidence" value="ECO:0007669"/>
    <property type="project" value="UniProtKB-UniRule"/>
</dbReference>
<comment type="catalytic activity">
    <reaction evidence="12">
        <text>Couples ATP hydrolysis with the unwinding of duplex DNA by translocating in the 3'-5' direction.</text>
        <dbReference type="EC" id="5.6.2.4"/>
    </reaction>
</comment>
<dbReference type="Gene3D" id="3.40.50.300">
    <property type="entry name" value="P-loop containing nucleotide triphosphate hydrolases"/>
    <property type="match status" value="2"/>
</dbReference>
<sequence>MCRVCGLSFFIRVVVDVHSRNQSFDYRVPDNLVVSLYQWVYVPFRKKIILAFVVGVNVAPEIPLAKCLCIEGTVPLPPMAKDWYDLVDFAARYYFYPIGPAILKSVPADFKRKKNSFYLVCYRITEQGQLFCKDTPPHASTMAQVCHVIGYSSGHCSLSRVAHLSSRISKILGFLLKKKFIECYEHKVVGVEKLSVPDLSGPPILLSDEQKDIVGKCSSLSEGFSVHLLYGVTGSGKTNTYLQLVRNFLLRRQQILILVPEIGLINQTCESIAKYFPGVSVVCCSSAATNKVRSQDWLSTFTGDANILVGTRSAIFFPLPFLGLIIVDEEHDPSYKQDDHLRYHARDLAIWYAKRKGIQIVLSSATPSLETLRQVEVGRYFCHKLLCRPDNKLMPDISLIDIRDKTLSAGISEDIFTSLGDALSKSEQALIFINRRGFSPTLRCLSCRWECMCPHCSVRLVFHKVDKKLICHHCSFVQPIFDQCPDCGNFDLSLWGVGTQRVEEVLREHFPGQEVARIDRDVMSGSQSFCEVLNRIHNREVSIIVGTQMMAKGHHFEHLSTVGVIDADYLLFSPILRAPERLFSLLLQVAGRSGRGRTPGKVMIQTAHPDSTLYKKLMLHDYWSFAQELLQQRRDCNLPPFCYQVFLCVRHKDEAKVWNSINSCRDIAVHSKPENVIIYDSSPMLPFKVARCYRARLLVESVSRASLHSFIGCWYYKVLEQLPKDVVWYFNIDPMET</sequence>
<keyword evidence="5 12" id="KW-0378">Hydrolase</keyword>
<dbReference type="GO" id="GO:0008270">
    <property type="term" value="F:zinc ion binding"/>
    <property type="evidence" value="ECO:0007669"/>
    <property type="project" value="UniProtKB-UniRule"/>
</dbReference>
<dbReference type="SMART" id="SM00487">
    <property type="entry name" value="DEXDc"/>
    <property type="match status" value="1"/>
</dbReference>
<dbReference type="Gene3D" id="3.40.1440.60">
    <property type="entry name" value="PriA, 3(prime) DNA-binding domain"/>
    <property type="match status" value="1"/>
</dbReference>
<keyword evidence="7 12" id="KW-0862">Zinc</keyword>
<dbReference type="GO" id="GO:0016887">
    <property type="term" value="F:ATP hydrolysis activity"/>
    <property type="evidence" value="ECO:0007669"/>
    <property type="project" value="RHEA"/>
</dbReference>
<dbReference type="InterPro" id="IPR041236">
    <property type="entry name" value="PriA_C"/>
</dbReference>
<dbReference type="HAMAP" id="MF_00983">
    <property type="entry name" value="PriA"/>
    <property type="match status" value="1"/>
</dbReference>
<feature type="binding site" evidence="12">
    <location>
        <position position="471"/>
    </location>
    <ligand>
        <name>Zn(2+)</name>
        <dbReference type="ChEBI" id="CHEBI:29105"/>
        <label>2</label>
    </ligand>
</feature>
<keyword evidence="6 12" id="KW-0347">Helicase</keyword>
<evidence type="ECO:0000259" key="13">
    <source>
        <dbReference type="PROSITE" id="PS51192"/>
    </source>
</evidence>
<dbReference type="GO" id="GO:0003677">
    <property type="term" value="F:DNA binding"/>
    <property type="evidence" value="ECO:0007669"/>
    <property type="project" value="UniProtKB-UniRule"/>
</dbReference>
<feature type="binding site" evidence="12">
    <location>
        <position position="447"/>
    </location>
    <ligand>
        <name>Zn(2+)</name>
        <dbReference type="ChEBI" id="CHEBI:29105"/>
        <label>1</label>
    </ligand>
</feature>
<feature type="binding site" evidence="12">
    <location>
        <position position="456"/>
    </location>
    <ligand>
        <name>Zn(2+)</name>
        <dbReference type="ChEBI" id="CHEBI:29105"/>
        <label>2</label>
    </ligand>
</feature>